<comment type="caution">
    <text evidence="1">The sequence shown here is derived from an EMBL/GenBank/DDBJ whole genome shotgun (WGS) entry which is preliminary data.</text>
</comment>
<dbReference type="InterPro" id="IPR009241">
    <property type="entry name" value="HigB-like"/>
</dbReference>
<proteinExistence type="predicted"/>
<organism evidence="1 2">
    <name type="scientific">Magnetospirillum moscoviense</name>
    <dbReference type="NCBI Taxonomy" id="1437059"/>
    <lineage>
        <taxon>Bacteria</taxon>
        <taxon>Pseudomonadati</taxon>
        <taxon>Pseudomonadota</taxon>
        <taxon>Alphaproteobacteria</taxon>
        <taxon>Rhodospirillales</taxon>
        <taxon>Rhodospirillaceae</taxon>
        <taxon>Magnetospirillum</taxon>
    </lineage>
</organism>
<evidence type="ECO:0008006" key="3">
    <source>
        <dbReference type="Google" id="ProtNLM"/>
    </source>
</evidence>
<dbReference type="EMBL" id="LWQU01000045">
    <property type="protein sequence ID" value="OAN62845.1"/>
    <property type="molecule type" value="Genomic_DNA"/>
</dbReference>
<dbReference type="STRING" id="1437059.A6A05_19240"/>
<reference evidence="1 2" key="1">
    <citation type="submission" date="2016-04" db="EMBL/GenBank/DDBJ databases">
        <title>Draft genome sequence of freshwater magnetotactic bacteria Magnetospirillum marisnigri SP-1 and Magnetospirillum moscoviense BB-1.</title>
        <authorList>
            <person name="Koziaeva V."/>
            <person name="Dziuba M.V."/>
            <person name="Ivanov T.M."/>
            <person name="Kuznetsov B."/>
            <person name="Grouzdev D.S."/>
        </authorList>
    </citation>
    <scope>NUCLEOTIDE SEQUENCE [LARGE SCALE GENOMIC DNA]</scope>
    <source>
        <strain evidence="1 2">BB-1</strain>
    </source>
</reference>
<sequence length="110" mass="12478">MSRWCVETLDHRVDAELAALAPDLRTRFVWIANLLCEHGPQQVREPYVKPLGGKLWEMRMKGRDGIARAVYVAAVGKRLVVLHVFVKKTQKTPRAAKETAMRRAEEAGLL</sequence>
<dbReference type="AlphaFoldDB" id="A0A178MYP3"/>
<dbReference type="Proteomes" id="UP000078543">
    <property type="component" value="Unassembled WGS sequence"/>
</dbReference>
<accession>A0A178MYP3</accession>
<evidence type="ECO:0000313" key="1">
    <source>
        <dbReference type="EMBL" id="OAN62845.1"/>
    </source>
</evidence>
<name>A0A178MYP3_9PROT</name>
<evidence type="ECO:0000313" key="2">
    <source>
        <dbReference type="Proteomes" id="UP000078543"/>
    </source>
</evidence>
<dbReference type="Pfam" id="PF05973">
    <property type="entry name" value="Gp49"/>
    <property type="match status" value="1"/>
</dbReference>
<gene>
    <name evidence="1" type="ORF">A6A05_19240</name>
</gene>
<keyword evidence="2" id="KW-1185">Reference proteome</keyword>
<protein>
    <recommendedName>
        <fullName evidence="3">Addiction module toxin RelE</fullName>
    </recommendedName>
</protein>